<evidence type="ECO:0000313" key="2">
    <source>
        <dbReference type="EMBL" id="EQD76476.1"/>
    </source>
</evidence>
<protein>
    <recommendedName>
        <fullName evidence="1">DUF6788 domain-containing protein</fullName>
    </recommendedName>
</protein>
<dbReference type="EMBL" id="AUZY01001050">
    <property type="protein sequence ID" value="EQD76476.1"/>
    <property type="molecule type" value="Genomic_DNA"/>
</dbReference>
<dbReference type="AlphaFoldDB" id="T1BU59"/>
<reference evidence="2" key="2">
    <citation type="journal article" date="2014" name="ISME J.">
        <title>Microbial stratification in low pH oxic and suboxic macroscopic growths along an acid mine drainage.</title>
        <authorList>
            <person name="Mendez-Garcia C."/>
            <person name="Mesa V."/>
            <person name="Sprenger R.R."/>
            <person name="Richter M."/>
            <person name="Diez M.S."/>
            <person name="Solano J."/>
            <person name="Bargiela R."/>
            <person name="Golyshina O.V."/>
            <person name="Manteca A."/>
            <person name="Ramos J.L."/>
            <person name="Gallego J.R."/>
            <person name="Llorente I."/>
            <person name="Martins Dos Santos V.A."/>
            <person name="Jensen O.N."/>
            <person name="Pelaez A.I."/>
            <person name="Sanchez J."/>
            <person name="Ferrer M."/>
        </authorList>
    </citation>
    <scope>NUCLEOTIDE SEQUENCE</scope>
</reference>
<accession>T1BU59</accession>
<organism evidence="2">
    <name type="scientific">mine drainage metagenome</name>
    <dbReference type="NCBI Taxonomy" id="410659"/>
    <lineage>
        <taxon>unclassified sequences</taxon>
        <taxon>metagenomes</taxon>
        <taxon>ecological metagenomes</taxon>
    </lineage>
</organism>
<comment type="caution">
    <text evidence="2">The sequence shown here is derived from an EMBL/GenBank/DDBJ whole genome shotgun (WGS) entry which is preliminary data.</text>
</comment>
<dbReference type="Pfam" id="PF20586">
    <property type="entry name" value="DUF6788"/>
    <property type="match status" value="1"/>
</dbReference>
<reference evidence="2" key="1">
    <citation type="submission" date="2013-08" db="EMBL/GenBank/DDBJ databases">
        <authorList>
            <person name="Mendez C."/>
            <person name="Richter M."/>
            <person name="Ferrer M."/>
            <person name="Sanchez J."/>
        </authorList>
    </citation>
    <scope>NUCLEOTIDE SEQUENCE</scope>
</reference>
<dbReference type="InterPro" id="IPR046738">
    <property type="entry name" value="DUF6788"/>
</dbReference>
<proteinExistence type="predicted"/>
<gene>
    <name evidence="2" type="ORF">B1B_01655</name>
</gene>
<feature type="domain" description="DUF6788" evidence="1">
    <location>
        <begin position="8"/>
        <end position="81"/>
    </location>
</feature>
<sequence length="113" mass="13178">MGHPSDVIDRKIRKVLEELVTVGDMRPGSLSRQYNVCGNPQCRCKADPPRRHGPYYQLSWTLHGKHHTAFVRREDVAQVRQQLRAYARRQELLERWTDLSLELCQTKTSAHKA</sequence>
<evidence type="ECO:0000259" key="1">
    <source>
        <dbReference type="Pfam" id="PF20586"/>
    </source>
</evidence>
<name>T1BU59_9ZZZZ</name>